<dbReference type="GO" id="GO:0004348">
    <property type="term" value="F:glucosylceramidase activity"/>
    <property type="evidence" value="ECO:0007669"/>
    <property type="project" value="InterPro"/>
</dbReference>
<dbReference type="GO" id="GO:0016020">
    <property type="term" value="C:membrane"/>
    <property type="evidence" value="ECO:0007669"/>
    <property type="project" value="GOC"/>
</dbReference>
<evidence type="ECO:0000256" key="2">
    <source>
        <dbReference type="ARBA" id="ARBA00022729"/>
    </source>
</evidence>
<evidence type="ECO:0000313" key="7">
    <source>
        <dbReference type="Proteomes" id="UP001222325"/>
    </source>
</evidence>
<dbReference type="InterPro" id="IPR013780">
    <property type="entry name" value="Glyco_hydro_b"/>
</dbReference>
<dbReference type="Gene3D" id="3.20.20.80">
    <property type="entry name" value="Glycosidases"/>
    <property type="match status" value="1"/>
</dbReference>
<accession>A0AAD6U4W4</accession>
<dbReference type="PANTHER" id="PTHR11069">
    <property type="entry name" value="GLUCOSYLCERAMIDASE"/>
    <property type="match status" value="1"/>
</dbReference>
<gene>
    <name evidence="6" type="ORF">B0H15DRAFT_782697</name>
</gene>
<dbReference type="EMBL" id="JARJCN010000033">
    <property type="protein sequence ID" value="KAJ7085776.1"/>
    <property type="molecule type" value="Genomic_DNA"/>
</dbReference>
<dbReference type="Pfam" id="PF02055">
    <property type="entry name" value="Glyco_hydro_30"/>
    <property type="match status" value="1"/>
</dbReference>
<keyword evidence="4" id="KW-0326">Glycosidase</keyword>
<dbReference type="Gene3D" id="2.60.40.1180">
    <property type="entry name" value="Golgi alpha-mannosidase II"/>
    <property type="match status" value="1"/>
</dbReference>
<feature type="domain" description="Glycosyl hydrolase family 30 TIM-barrel" evidence="5">
    <location>
        <begin position="29"/>
        <end position="258"/>
    </location>
</feature>
<comment type="caution">
    <text evidence="6">The sequence shown here is derived from an EMBL/GenBank/DDBJ whole genome shotgun (WGS) entry which is preliminary data.</text>
</comment>
<protein>
    <submittedName>
        <fullName evidence="6">Glycoside hydrolase family 30 protein</fullName>
    </submittedName>
</protein>
<dbReference type="AlphaFoldDB" id="A0AAD6U4W4"/>
<reference evidence="6" key="1">
    <citation type="submission" date="2023-03" db="EMBL/GenBank/DDBJ databases">
        <title>Massive genome expansion in bonnet fungi (Mycena s.s.) driven by repeated elements and novel gene families across ecological guilds.</title>
        <authorList>
            <consortium name="Lawrence Berkeley National Laboratory"/>
            <person name="Harder C.B."/>
            <person name="Miyauchi S."/>
            <person name="Viragh M."/>
            <person name="Kuo A."/>
            <person name="Thoen E."/>
            <person name="Andreopoulos B."/>
            <person name="Lu D."/>
            <person name="Skrede I."/>
            <person name="Drula E."/>
            <person name="Henrissat B."/>
            <person name="Morin E."/>
            <person name="Kohler A."/>
            <person name="Barry K."/>
            <person name="LaButti K."/>
            <person name="Morin E."/>
            <person name="Salamov A."/>
            <person name="Lipzen A."/>
            <person name="Mereny Z."/>
            <person name="Hegedus B."/>
            <person name="Baldrian P."/>
            <person name="Stursova M."/>
            <person name="Weitz H."/>
            <person name="Taylor A."/>
            <person name="Grigoriev I.V."/>
            <person name="Nagy L.G."/>
            <person name="Martin F."/>
            <person name="Kauserud H."/>
        </authorList>
    </citation>
    <scope>NUCLEOTIDE SEQUENCE</scope>
    <source>
        <strain evidence="6">CBHHK173m</strain>
    </source>
</reference>
<dbReference type="SUPFAM" id="SSF51445">
    <property type="entry name" value="(Trans)glycosidases"/>
    <property type="match status" value="1"/>
</dbReference>
<evidence type="ECO:0000256" key="4">
    <source>
        <dbReference type="RuleBase" id="RU361188"/>
    </source>
</evidence>
<keyword evidence="7" id="KW-1185">Reference proteome</keyword>
<evidence type="ECO:0000259" key="5">
    <source>
        <dbReference type="Pfam" id="PF02055"/>
    </source>
</evidence>
<evidence type="ECO:0000256" key="3">
    <source>
        <dbReference type="ARBA" id="ARBA00022801"/>
    </source>
</evidence>
<name>A0AAD6U4W4_9AGAR</name>
<comment type="similarity">
    <text evidence="1 4">Belongs to the glycosyl hydrolase 30 family.</text>
</comment>
<evidence type="ECO:0000256" key="1">
    <source>
        <dbReference type="ARBA" id="ARBA00005382"/>
    </source>
</evidence>
<proteinExistence type="inferred from homology"/>
<dbReference type="InterPro" id="IPR017853">
    <property type="entry name" value="GH"/>
</dbReference>
<sequence>MPPINFTTVGPSAEADITVDETTQYQTMDGFGASLTDSSATLLSALKTRNVTNYYSLLNQLFDVSDGAYSAMSSVLRLPLGASDFSDTAWSYCDTAGDTSFSTFNINRAPPAVYTVLDDILAINPLIKIYVVPWSPPAWMKDSNNMRGGSIKSNYVGIYPAYLLKALQGLRGKGIPLYTIAIQNEPQYSDTSPSLASIPVATAATIGRALRTLMNNNGFANVKLIGYDHNFSNAAGYPVQLMQQAGDSFAGASFHCYGGTVSQIESFRSAFPTKEVHLTECSGVYGSDWWNDIKVRGPNEPFIGGPEHNAKSSMMWNLALDGNGQPKLPGARSCGTPCRGIVQIDADGTWSLNQEFWPIAHAGKAIAPRDAGGAYGQRISVSVTGTYYWALRVSAYVTPRLSPTDKTRYSLVVLNWRDYATSVWNPTPQLTTINFRGVQATYTFPVGLTTFSWYA</sequence>
<keyword evidence="2" id="KW-0732">Signal</keyword>
<dbReference type="InterPro" id="IPR033453">
    <property type="entry name" value="Glyco_hydro_30_TIM-barrel"/>
</dbReference>
<dbReference type="InterPro" id="IPR001139">
    <property type="entry name" value="Glyco_hydro_30"/>
</dbReference>
<dbReference type="GO" id="GO:0006680">
    <property type="term" value="P:glucosylceramide catabolic process"/>
    <property type="evidence" value="ECO:0007669"/>
    <property type="project" value="TreeGrafter"/>
</dbReference>
<dbReference type="PANTHER" id="PTHR11069:SF23">
    <property type="entry name" value="LYSOSOMAL ACID GLUCOSYLCERAMIDASE"/>
    <property type="match status" value="1"/>
</dbReference>
<keyword evidence="3 4" id="KW-0378">Hydrolase</keyword>
<organism evidence="6 7">
    <name type="scientific">Mycena belliarum</name>
    <dbReference type="NCBI Taxonomy" id="1033014"/>
    <lineage>
        <taxon>Eukaryota</taxon>
        <taxon>Fungi</taxon>
        <taxon>Dikarya</taxon>
        <taxon>Basidiomycota</taxon>
        <taxon>Agaricomycotina</taxon>
        <taxon>Agaricomycetes</taxon>
        <taxon>Agaricomycetidae</taxon>
        <taxon>Agaricales</taxon>
        <taxon>Marasmiineae</taxon>
        <taxon>Mycenaceae</taxon>
        <taxon>Mycena</taxon>
    </lineage>
</organism>
<evidence type="ECO:0000313" key="6">
    <source>
        <dbReference type="EMBL" id="KAJ7085776.1"/>
    </source>
</evidence>
<dbReference type="Proteomes" id="UP001222325">
    <property type="component" value="Unassembled WGS sequence"/>
</dbReference>